<dbReference type="AlphaFoldDB" id="A0A8T0D3B3"/>
<organism evidence="3 4">
    <name type="scientific">Paragonimus westermani</name>
    <dbReference type="NCBI Taxonomy" id="34504"/>
    <lineage>
        <taxon>Eukaryota</taxon>
        <taxon>Metazoa</taxon>
        <taxon>Spiralia</taxon>
        <taxon>Lophotrochozoa</taxon>
        <taxon>Platyhelminthes</taxon>
        <taxon>Trematoda</taxon>
        <taxon>Digenea</taxon>
        <taxon>Plagiorchiida</taxon>
        <taxon>Troglotremata</taxon>
        <taxon>Troglotrematidae</taxon>
        <taxon>Paragonimus</taxon>
    </lineage>
</organism>
<feature type="region of interest" description="Disordered" evidence="1">
    <location>
        <begin position="131"/>
        <end position="171"/>
    </location>
</feature>
<dbReference type="InterPro" id="IPR039725">
    <property type="entry name" value="CC2D1A/B"/>
</dbReference>
<proteinExistence type="predicted"/>
<evidence type="ECO:0000313" key="4">
    <source>
        <dbReference type="Proteomes" id="UP000699462"/>
    </source>
</evidence>
<dbReference type="PANTHER" id="PTHR13076:SF9">
    <property type="entry name" value="COILED-COIL AND C2 DOMAIN-CONTAINING PROTEIN 1-LIKE"/>
    <property type="match status" value="1"/>
</dbReference>
<dbReference type="InterPro" id="IPR006608">
    <property type="entry name" value="CC2D1A/B_DM14"/>
</dbReference>
<feature type="compositionally biased region" description="Pro residues" evidence="1">
    <location>
        <begin position="147"/>
        <end position="157"/>
    </location>
</feature>
<sequence length="171" mass="18656">MPKIKRTVKEKTGFPLFDDNDNVPELNTSDLENELKDLLGGEGVGSDSDPSEEVNEDDPKLLAELEAFVSDDGHKRAKSDSTAHEEPSGVSAAEIQERISAYKSSIQILKSTQPSNTSHLRRLERTLQQLDSLASQVAKGQVIQPDELPPPPPPIPPSVTLREPQNPPTVC</sequence>
<evidence type="ECO:0000313" key="3">
    <source>
        <dbReference type="EMBL" id="KAF8562335.1"/>
    </source>
</evidence>
<dbReference type="Pfam" id="PF21528">
    <property type="entry name" value="CC2D1A-B_DM14"/>
    <property type="match status" value="1"/>
</dbReference>
<gene>
    <name evidence="3" type="ORF">P879_11199</name>
</gene>
<evidence type="ECO:0000256" key="1">
    <source>
        <dbReference type="SAM" id="MobiDB-lite"/>
    </source>
</evidence>
<evidence type="ECO:0000259" key="2">
    <source>
        <dbReference type="Pfam" id="PF21528"/>
    </source>
</evidence>
<keyword evidence="4" id="KW-1185">Reference proteome</keyword>
<dbReference type="Proteomes" id="UP000699462">
    <property type="component" value="Unassembled WGS sequence"/>
</dbReference>
<dbReference type="GO" id="GO:0001227">
    <property type="term" value="F:DNA-binding transcription repressor activity, RNA polymerase II-specific"/>
    <property type="evidence" value="ECO:0007669"/>
    <property type="project" value="InterPro"/>
</dbReference>
<feature type="compositionally biased region" description="Basic and acidic residues" evidence="1">
    <location>
        <begin position="71"/>
        <end position="87"/>
    </location>
</feature>
<dbReference type="PANTHER" id="PTHR13076">
    <property type="entry name" value="COILED-COIL AND C2 DOMAIN-CONTAINING PROTEIN 1-LIKE"/>
    <property type="match status" value="1"/>
</dbReference>
<protein>
    <recommendedName>
        <fullName evidence="2">DM14 domain-containing protein</fullName>
    </recommendedName>
</protein>
<comment type="caution">
    <text evidence="3">The sequence shown here is derived from an EMBL/GenBank/DDBJ whole genome shotgun (WGS) entry which is preliminary data.</text>
</comment>
<name>A0A8T0D3B3_9TREM</name>
<dbReference type="OrthoDB" id="10414419at2759"/>
<feature type="domain" description="DM14" evidence="2">
    <location>
        <begin position="95"/>
        <end position="152"/>
    </location>
</feature>
<accession>A0A8T0D3B3</accession>
<dbReference type="EMBL" id="JTDF01021068">
    <property type="protein sequence ID" value="KAF8562335.1"/>
    <property type="molecule type" value="Genomic_DNA"/>
</dbReference>
<feature type="region of interest" description="Disordered" evidence="1">
    <location>
        <begin position="1"/>
        <end position="91"/>
    </location>
</feature>
<reference evidence="3 4" key="1">
    <citation type="submission" date="2019-07" db="EMBL/GenBank/DDBJ databases">
        <title>Annotation for the trematode Paragonimus westermani.</title>
        <authorList>
            <person name="Choi Y.-J."/>
        </authorList>
    </citation>
    <scope>NUCLEOTIDE SEQUENCE [LARGE SCALE GENOMIC DNA]</scope>
    <source>
        <strain evidence="3">180907_Pwestermani</strain>
    </source>
</reference>